<dbReference type="AlphaFoldDB" id="A0A554VNX2"/>
<dbReference type="RefSeq" id="WP_143915827.1">
    <property type="nucleotide sequence ID" value="NZ_CANLFO010000012.1"/>
</dbReference>
<keyword evidence="2" id="KW-1185">Reference proteome</keyword>
<proteinExistence type="predicted"/>
<sequence>MNILIKTLLILILFIPKGLAQTKGDIKNIKEEYSSITKLLEQDKLTALALENKCNSNGQTEAFLTFYYNNDNLVHIQHTYAEGHSSYTNHYYINDNKLFFYFSEHESWRWDYEGTPKEQGFTNEIWTYDEQRIYFVKEVPIKCLRKAYTEKSVDQPNKGETTLSEAKKNKEVDCDKNSMKLILKKYQLLLTFQKSTTQNICDISFE</sequence>
<evidence type="ECO:0000313" key="2">
    <source>
        <dbReference type="Proteomes" id="UP000318833"/>
    </source>
</evidence>
<dbReference type="Proteomes" id="UP000318833">
    <property type="component" value="Unassembled WGS sequence"/>
</dbReference>
<evidence type="ECO:0000313" key="1">
    <source>
        <dbReference type="EMBL" id="TSE10082.1"/>
    </source>
</evidence>
<gene>
    <name evidence="1" type="ORF">FOF46_06030</name>
</gene>
<dbReference type="EMBL" id="VLNR01000009">
    <property type="protein sequence ID" value="TSE10082.1"/>
    <property type="molecule type" value="Genomic_DNA"/>
</dbReference>
<organism evidence="1 2">
    <name type="scientific">Aquimarina algiphila</name>
    <dbReference type="NCBI Taxonomy" id="2047982"/>
    <lineage>
        <taxon>Bacteria</taxon>
        <taxon>Pseudomonadati</taxon>
        <taxon>Bacteroidota</taxon>
        <taxon>Flavobacteriia</taxon>
        <taxon>Flavobacteriales</taxon>
        <taxon>Flavobacteriaceae</taxon>
        <taxon>Aquimarina</taxon>
    </lineage>
</organism>
<dbReference type="OrthoDB" id="853657at2"/>
<accession>A0A554VNX2</accession>
<reference evidence="1 2" key="1">
    <citation type="submission" date="2019-07" db="EMBL/GenBank/DDBJ databases">
        <title>The draft genome sequence of Aquimarina algiphila M91.</title>
        <authorList>
            <person name="Meng X."/>
        </authorList>
    </citation>
    <scope>NUCLEOTIDE SEQUENCE [LARGE SCALE GENOMIC DNA]</scope>
    <source>
        <strain evidence="1 2">M91</strain>
    </source>
</reference>
<name>A0A554VNX2_9FLAO</name>
<protein>
    <submittedName>
        <fullName evidence="1">Uncharacterized protein</fullName>
    </submittedName>
</protein>
<comment type="caution">
    <text evidence="1">The sequence shown here is derived from an EMBL/GenBank/DDBJ whole genome shotgun (WGS) entry which is preliminary data.</text>
</comment>